<accession>A0A1F5YZL4</accession>
<sequence>MSESTRTVLLVLLVGLFALVGGRFIFGRRGRSTLFRVTSLAYLALGFILGERGWGLLSRGMLGNLEPVVGLALGWTGLLFGLQFELRRLRRYRGRFAWLTLSQSLWTILLLGAAVLLAWDHTGTAGGSRWPAILLLALAGAAGSPVETALAVSASLSVRRKFARLAHYVNSLDSLPPLILFGLTIGYFHSRAGSGMTAALEWLAAALMLGIVLGLLFNSYARHRHSENELTMMIIAFTVFSAGIAAYLSLSSLLIGTVTGVVLANLLPSSERIFRVLAARERPVLIVLLVLVGANWAPIPAGRLAPAAGLLLLILAVQPLAKLSALAFWRRWLGNELEGAGWSAGLALLGQGGMSVALVASYQIHFGAAAEPLAISLALALVVVAEALGAYAARLAVTGGEREEAE</sequence>
<evidence type="ECO:0000313" key="3">
    <source>
        <dbReference type="Proteomes" id="UP000179129"/>
    </source>
</evidence>
<feature type="transmembrane region" description="Helical" evidence="1">
    <location>
        <begin position="62"/>
        <end position="84"/>
    </location>
</feature>
<keyword evidence="1" id="KW-0472">Membrane</keyword>
<feature type="transmembrane region" description="Helical" evidence="1">
    <location>
        <begin position="168"/>
        <end position="188"/>
    </location>
</feature>
<organism evidence="2 3">
    <name type="scientific">Candidatus Glassbacteria bacterium RIFCSPLOWO2_12_FULL_58_11</name>
    <dbReference type="NCBI Taxonomy" id="1817867"/>
    <lineage>
        <taxon>Bacteria</taxon>
        <taxon>Candidatus Glassiibacteriota</taxon>
    </lineage>
</organism>
<feature type="transmembrane region" description="Helical" evidence="1">
    <location>
        <begin position="96"/>
        <end position="119"/>
    </location>
</feature>
<feature type="transmembrane region" description="Helical" evidence="1">
    <location>
        <begin position="131"/>
        <end position="156"/>
    </location>
</feature>
<feature type="transmembrane region" description="Helical" evidence="1">
    <location>
        <begin position="374"/>
        <end position="393"/>
    </location>
</feature>
<dbReference type="Gene3D" id="1.20.1530.20">
    <property type="match status" value="1"/>
</dbReference>
<evidence type="ECO:0000256" key="1">
    <source>
        <dbReference type="SAM" id="Phobius"/>
    </source>
</evidence>
<reference evidence="2 3" key="1">
    <citation type="journal article" date="2016" name="Nat. Commun.">
        <title>Thousands of microbial genomes shed light on interconnected biogeochemical processes in an aquifer system.</title>
        <authorList>
            <person name="Anantharaman K."/>
            <person name="Brown C.T."/>
            <person name="Hug L.A."/>
            <person name="Sharon I."/>
            <person name="Castelle C.J."/>
            <person name="Probst A.J."/>
            <person name="Thomas B.C."/>
            <person name="Singh A."/>
            <person name="Wilkins M.J."/>
            <person name="Karaoz U."/>
            <person name="Brodie E.L."/>
            <person name="Williams K.H."/>
            <person name="Hubbard S.S."/>
            <person name="Banfield J.F."/>
        </authorList>
    </citation>
    <scope>NUCLEOTIDE SEQUENCE [LARGE SCALE GENOMIC DNA]</scope>
</reference>
<feature type="transmembrane region" description="Helical" evidence="1">
    <location>
        <begin position="6"/>
        <end position="26"/>
    </location>
</feature>
<feature type="transmembrane region" description="Helical" evidence="1">
    <location>
        <begin position="305"/>
        <end position="329"/>
    </location>
</feature>
<dbReference type="STRING" id="1817867.A3F83_13200"/>
<feature type="transmembrane region" description="Helical" evidence="1">
    <location>
        <begin position="230"/>
        <end position="247"/>
    </location>
</feature>
<name>A0A1F5YZL4_9BACT</name>
<proteinExistence type="predicted"/>
<dbReference type="AlphaFoldDB" id="A0A1F5YZL4"/>
<gene>
    <name evidence="2" type="ORF">A3F83_13200</name>
</gene>
<keyword evidence="1" id="KW-1133">Transmembrane helix</keyword>
<evidence type="ECO:0000313" key="2">
    <source>
        <dbReference type="EMBL" id="OGG05342.1"/>
    </source>
</evidence>
<keyword evidence="1" id="KW-0812">Transmembrane</keyword>
<dbReference type="InterPro" id="IPR038770">
    <property type="entry name" value="Na+/solute_symporter_sf"/>
</dbReference>
<dbReference type="Proteomes" id="UP000179129">
    <property type="component" value="Unassembled WGS sequence"/>
</dbReference>
<feature type="transmembrane region" description="Helical" evidence="1">
    <location>
        <begin position="33"/>
        <end position="50"/>
    </location>
</feature>
<protein>
    <recommendedName>
        <fullName evidence="4">Cation/H+ exchanger domain-containing protein</fullName>
    </recommendedName>
</protein>
<dbReference type="EMBL" id="MFIX01000062">
    <property type="protein sequence ID" value="OGG05342.1"/>
    <property type="molecule type" value="Genomic_DNA"/>
</dbReference>
<comment type="caution">
    <text evidence="2">The sequence shown here is derived from an EMBL/GenBank/DDBJ whole genome shotgun (WGS) entry which is preliminary data.</text>
</comment>
<evidence type="ECO:0008006" key="4">
    <source>
        <dbReference type="Google" id="ProtNLM"/>
    </source>
</evidence>
<feature type="transmembrane region" description="Helical" evidence="1">
    <location>
        <begin position="200"/>
        <end position="218"/>
    </location>
</feature>
<feature type="transmembrane region" description="Helical" evidence="1">
    <location>
        <begin position="341"/>
        <end position="362"/>
    </location>
</feature>